<evidence type="ECO:0000256" key="4">
    <source>
        <dbReference type="ARBA" id="ARBA00022989"/>
    </source>
</evidence>
<dbReference type="EMBL" id="CAJVCH010318214">
    <property type="protein sequence ID" value="CAG7786443.1"/>
    <property type="molecule type" value="Genomic_DNA"/>
</dbReference>
<organism evidence="7 8">
    <name type="scientific">Allacma fusca</name>
    <dbReference type="NCBI Taxonomy" id="39272"/>
    <lineage>
        <taxon>Eukaryota</taxon>
        <taxon>Metazoa</taxon>
        <taxon>Ecdysozoa</taxon>
        <taxon>Arthropoda</taxon>
        <taxon>Hexapoda</taxon>
        <taxon>Collembola</taxon>
        <taxon>Symphypleona</taxon>
        <taxon>Sminthuridae</taxon>
        <taxon>Allacma</taxon>
    </lineage>
</organism>
<dbReference type="GO" id="GO:0050909">
    <property type="term" value="P:sensory perception of taste"/>
    <property type="evidence" value="ECO:0007669"/>
    <property type="project" value="InterPro"/>
</dbReference>
<feature type="transmembrane region" description="Helical" evidence="6">
    <location>
        <begin position="238"/>
        <end position="263"/>
    </location>
</feature>
<evidence type="ECO:0000313" key="7">
    <source>
        <dbReference type="EMBL" id="CAG7786443.1"/>
    </source>
</evidence>
<feature type="transmembrane region" description="Helical" evidence="6">
    <location>
        <begin position="181"/>
        <end position="203"/>
    </location>
</feature>
<keyword evidence="2" id="KW-1003">Cell membrane</keyword>
<feature type="transmembrane region" description="Helical" evidence="6">
    <location>
        <begin position="20"/>
        <end position="40"/>
    </location>
</feature>
<dbReference type="Proteomes" id="UP000708208">
    <property type="component" value="Unassembled WGS sequence"/>
</dbReference>
<accession>A0A8J2KCW0</accession>
<keyword evidence="4 6" id="KW-1133">Transmembrane helix</keyword>
<protein>
    <recommendedName>
        <fullName evidence="9">Gustatory receptor</fullName>
    </recommendedName>
</protein>
<dbReference type="InterPro" id="IPR013604">
    <property type="entry name" value="7TM_chemorcpt"/>
</dbReference>
<keyword evidence="8" id="KW-1185">Reference proteome</keyword>
<evidence type="ECO:0000256" key="3">
    <source>
        <dbReference type="ARBA" id="ARBA00022692"/>
    </source>
</evidence>
<feature type="transmembrane region" description="Helical" evidence="6">
    <location>
        <begin position="442"/>
        <end position="466"/>
    </location>
</feature>
<dbReference type="AlphaFoldDB" id="A0A8J2KCW0"/>
<gene>
    <name evidence="7" type="ORF">AFUS01_LOCUS25012</name>
</gene>
<evidence type="ECO:0000256" key="1">
    <source>
        <dbReference type="ARBA" id="ARBA00004651"/>
    </source>
</evidence>
<dbReference type="GO" id="GO:0005886">
    <property type="term" value="C:plasma membrane"/>
    <property type="evidence" value="ECO:0007669"/>
    <property type="project" value="UniProtKB-SubCell"/>
</dbReference>
<reference evidence="7" key="1">
    <citation type="submission" date="2021-06" db="EMBL/GenBank/DDBJ databases">
        <authorList>
            <person name="Hodson N. C."/>
            <person name="Mongue J. A."/>
            <person name="Jaron S. K."/>
        </authorList>
    </citation>
    <scope>NUCLEOTIDE SEQUENCE</scope>
</reference>
<evidence type="ECO:0000256" key="5">
    <source>
        <dbReference type="ARBA" id="ARBA00023136"/>
    </source>
</evidence>
<feature type="transmembrane region" description="Helical" evidence="6">
    <location>
        <begin position="61"/>
        <end position="84"/>
    </location>
</feature>
<dbReference type="Pfam" id="PF08395">
    <property type="entry name" value="7tm_7"/>
    <property type="match status" value="1"/>
</dbReference>
<keyword evidence="3 6" id="KW-0812">Transmembrane</keyword>
<comment type="caution">
    <text evidence="7">The sequence shown here is derived from an EMBL/GenBank/DDBJ whole genome shotgun (WGS) entry which is preliminary data.</text>
</comment>
<evidence type="ECO:0000313" key="8">
    <source>
        <dbReference type="Proteomes" id="UP000708208"/>
    </source>
</evidence>
<evidence type="ECO:0008006" key="9">
    <source>
        <dbReference type="Google" id="ProtNLM"/>
    </source>
</evidence>
<keyword evidence="5 6" id="KW-0472">Membrane</keyword>
<evidence type="ECO:0000256" key="6">
    <source>
        <dbReference type="SAM" id="Phobius"/>
    </source>
</evidence>
<comment type="subcellular location">
    <subcellularLocation>
        <location evidence="1">Cell membrane</location>
        <topology evidence="1">Multi-pass membrane protein</topology>
    </subcellularLocation>
</comment>
<sequence length="543" mass="62358">MGDVNQIDYDPTVSEDQKTIFATSLVTSLAPYKSVMYVLFRFPCVCQKDRRGYYEFLYQDCSLLSVGFIATCILVFVQFLLFGVNLWGILLNFPAVGPVYDYEVNQILTNISKLDARAMELYVLQRNLVPVLILLSAMITATVGNISMYRLRYFACDYLTFWTAAVEQLRIDAAYGLATKMVWFVGLYFIFLFLLTLFAVVQFAPVTTGTLSIFCMMLTRCFDPAINKPIYLHDQFVWIRASTSILILYVFINSKCFIILYFWNCKLLKNAFSVWNNRLERVVHRGEAMSSRIEKVANRTGYDHLFKDHCCLLDLIEGTDHLFASVINSFYSCQIVSLCFEFFHAWRSQDDMAQFPGARKFDGIVMACHFIQSLLFLLLVSLAASAVSHEAIGGLEIIRRKGLLGHKEEDELQFMTSMYVSYTGHFETGLTAGGYSSMNKEFLVALFGSIICYFIILFQFTPSLVFRDAFLLENLLTSNLTDRRFLLDRTEGSYNPYNIGVTFTFEMSKFATEFQPNATDYWDFLHSFDFLSFVNESEALLPM</sequence>
<name>A0A8J2KCW0_9HEXA</name>
<feature type="transmembrane region" description="Helical" evidence="6">
    <location>
        <begin position="128"/>
        <end position="149"/>
    </location>
</feature>
<proteinExistence type="predicted"/>
<feature type="transmembrane region" description="Helical" evidence="6">
    <location>
        <begin position="364"/>
        <end position="387"/>
    </location>
</feature>
<evidence type="ECO:0000256" key="2">
    <source>
        <dbReference type="ARBA" id="ARBA00022475"/>
    </source>
</evidence>